<dbReference type="EC" id="3.1.6.1" evidence="7"/>
<dbReference type="SUPFAM" id="SSF53649">
    <property type="entry name" value="Alkaline phosphatase-like"/>
    <property type="match status" value="1"/>
</dbReference>
<evidence type="ECO:0000313" key="8">
    <source>
        <dbReference type="Proteomes" id="UP000061809"/>
    </source>
</evidence>
<sequence>MKKLSYFGLLSIPMCLGQHVSAQTAEQAKSASQQKPNIIFILADDMGYGDVSAYNKDSHIQTRHIDQMAANGVMFTNAHSCSAVSTPTRYGILTGRYNWRSSLKSGVLYGYSRPIIPTTRSTMASMLKANGYTTACIGKWHLGWNWGTKPGHEKPDANALNDEDVDYSKPITNGPADLGFDYFYGFCGSLDMAPYVYIENRQPTTTQIGTVPAGKKPGFWRAGAIGNDFNHQDCLPNLTHRAVDYINRHAQDERPFFLYLPLPAPHTPILPAEAFKGKTGLGDYGDFVLMVDDVVGQVREALRRNAIDSNTIVVFTTDNGCSPAGGIPEMGAKGHHANYIWRGMKADLFDGGHRVPTIVEWGNSAGRGTCAQTVCLNDFYASFAALNHYPLKDNEAEDSYNILPLIRNPHHIPTIREATVHHSIRGEFAIRKGDWKLLCSPSSGGWSYPKPGVDKEAIAQLPPIQLYNMKDDPTESKNVYQEHPGIVSELKDLLQKYIREGRSTPGKAQSNDAVNKWEQIKGIMHDD</sequence>
<dbReference type="GO" id="GO:0004065">
    <property type="term" value="F:arylsulfatase activity"/>
    <property type="evidence" value="ECO:0007669"/>
    <property type="project" value="UniProtKB-EC"/>
</dbReference>
<evidence type="ECO:0000313" key="7">
    <source>
        <dbReference type="EMBL" id="ALJ59005.1"/>
    </source>
</evidence>
<evidence type="ECO:0000259" key="6">
    <source>
        <dbReference type="Pfam" id="PF00884"/>
    </source>
</evidence>
<feature type="modified residue" description="3-oxoalanine (Ser)" evidence="5">
    <location>
        <position position="85"/>
    </location>
</feature>
<dbReference type="GO" id="GO:0046872">
    <property type="term" value="F:metal ion binding"/>
    <property type="evidence" value="ECO:0007669"/>
    <property type="project" value="UniProtKB-KW"/>
</dbReference>
<organism evidence="7 8">
    <name type="scientific">Bacteroides cellulosilyticus</name>
    <dbReference type="NCBI Taxonomy" id="246787"/>
    <lineage>
        <taxon>Bacteria</taxon>
        <taxon>Pseudomonadati</taxon>
        <taxon>Bacteroidota</taxon>
        <taxon>Bacteroidia</taxon>
        <taxon>Bacteroidales</taxon>
        <taxon>Bacteroidaceae</taxon>
        <taxon>Bacteroides</taxon>
    </lineage>
</organism>
<dbReference type="PROSITE" id="PS00149">
    <property type="entry name" value="SULFATASE_2"/>
    <property type="match status" value="1"/>
</dbReference>
<evidence type="ECO:0000256" key="5">
    <source>
        <dbReference type="PIRSR" id="PIRSR600917-52"/>
    </source>
</evidence>
<dbReference type="InterPro" id="IPR050738">
    <property type="entry name" value="Sulfatase"/>
</dbReference>
<evidence type="ECO:0000256" key="2">
    <source>
        <dbReference type="ARBA" id="ARBA00022723"/>
    </source>
</evidence>
<dbReference type="InterPro" id="IPR024607">
    <property type="entry name" value="Sulfatase_CS"/>
</dbReference>
<comment type="similarity">
    <text evidence="1">Belongs to the sulfatase family.</text>
</comment>
<dbReference type="RefSeq" id="WP_029427826.1">
    <property type="nucleotide sequence ID" value="NZ_CP012801.1"/>
</dbReference>
<keyword evidence="2" id="KW-0479">Metal-binding</keyword>
<dbReference type="CDD" id="cd16143">
    <property type="entry name" value="ARS_like"/>
    <property type="match status" value="1"/>
</dbReference>
<keyword evidence="3 7" id="KW-0378">Hydrolase</keyword>
<keyword evidence="4" id="KW-0106">Calcium</keyword>
<evidence type="ECO:0000256" key="1">
    <source>
        <dbReference type="ARBA" id="ARBA00008779"/>
    </source>
</evidence>
<dbReference type="Proteomes" id="UP000061809">
    <property type="component" value="Chromosome"/>
</dbReference>
<evidence type="ECO:0000256" key="4">
    <source>
        <dbReference type="ARBA" id="ARBA00022837"/>
    </source>
</evidence>
<accession>A0A0P0GG84</accession>
<proteinExistence type="inferred from homology"/>
<gene>
    <name evidence="7" type="primary">atsA_3</name>
    <name evidence="7" type="ORF">BcellWH2_01752</name>
</gene>
<protein>
    <submittedName>
        <fullName evidence="7">Arylsulfatase</fullName>
        <ecNumber evidence="7">3.1.6.1</ecNumber>
    </submittedName>
</protein>
<dbReference type="PANTHER" id="PTHR42693">
    <property type="entry name" value="ARYLSULFATASE FAMILY MEMBER"/>
    <property type="match status" value="1"/>
</dbReference>
<reference evidence="7 8" key="1">
    <citation type="journal article" date="2015" name="Science">
        <title>Genetic determinants of in vivo fitness and diet responsiveness in multiple human gut Bacteroides.</title>
        <authorList>
            <person name="Wu M."/>
            <person name="McNulty N.P."/>
            <person name="Rodionov D.A."/>
            <person name="Khoroshkin M.S."/>
            <person name="Griffin N.W."/>
            <person name="Cheng J."/>
            <person name="Latreille P."/>
            <person name="Kerstetter R.A."/>
            <person name="Terrapon N."/>
            <person name="Henrissat B."/>
            <person name="Osterman A.L."/>
            <person name="Gordon J.I."/>
        </authorList>
    </citation>
    <scope>NUCLEOTIDE SEQUENCE [LARGE SCALE GENOMIC DNA]</scope>
    <source>
        <strain evidence="7 8">WH2</strain>
    </source>
</reference>
<dbReference type="AlphaFoldDB" id="A0A0P0GG84"/>
<comment type="PTM">
    <text evidence="5">The conversion to 3-oxoalanine (also known as C-formylglycine, FGly), of a serine or cysteine residue in prokaryotes and of a cysteine residue in eukaryotes, is critical for catalytic activity.</text>
</comment>
<feature type="domain" description="Sulfatase N-terminal" evidence="6">
    <location>
        <begin position="36"/>
        <end position="386"/>
    </location>
</feature>
<dbReference type="Pfam" id="PF00884">
    <property type="entry name" value="Sulfatase"/>
    <property type="match status" value="1"/>
</dbReference>
<dbReference type="InterPro" id="IPR000917">
    <property type="entry name" value="Sulfatase_N"/>
</dbReference>
<dbReference type="PROSITE" id="PS00523">
    <property type="entry name" value="SULFATASE_1"/>
    <property type="match status" value="1"/>
</dbReference>
<dbReference type="Gene3D" id="3.30.1120.10">
    <property type="match status" value="1"/>
</dbReference>
<dbReference type="EMBL" id="CP012801">
    <property type="protein sequence ID" value="ALJ59005.1"/>
    <property type="molecule type" value="Genomic_DNA"/>
</dbReference>
<name>A0A0P0GG84_9BACE</name>
<dbReference type="InterPro" id="IPR017850">
    <property type="entry name" value="Alkaline_phosphatase_core_sf"/>
</dbReference>
<evidence type="ECO:0000256" key="3">
    <source>
        <dbReference type="ARBA" id="ARBA00022801"/>
    </source>
</evidence>
<dbReference type="PATRIC" id="fig|246787.4.peg.1802"/>
<dbReference type="PANTHER" id="PTHR42693:SF53">
    <property type="entry name" value="ENDO-4-O-SULFATASE"/>
    <property type="match status" value="1"/>
</dbReference>
<dbReference type="Gene3D" id="3.40.720.10">
    <property type="entry name" value="Alkaline Phosphatase, subunit A"/>
    <property type="match status" value="1"/>
</dbReference>
<dbReference type="KEGG" id="bcel:BcellWH2_01752"/>